<sequence>MRSSVGVPEMERNFRGTVLEVISGGTAILDSPMRCHYSKRRILNPPSLFSLVGAVVANRKYRITYRCQKSLTTFTKVVPEWHPLNAVHLGPCNRCRHSKQKRTMILEKLNSFFMVHFVDGSPTNDLDKYSFQFQGHLYEVKAIIKYKNNHFASWVLNTDGSWLESDGLRGSFCRRYRKINVRADAIHIVIWERSGGKSFEENVQFGAAEQASELNSANISTTSEDPSFSSVGTSERSRQVAPTVPSVDLNTSDPLAGMESYADDDVITLTLVAIPSDVNGCPVDSADNRQATDTCRSNKDPSQGEGTSTALLEMSTNVQPEVKEDTTLTSPVSSDSNAETASLKNCSVEGSPMIKSPLNPEDEAIATSTPSRQPYNREKSIAGNWMSQLMRKNNSALNSDLLAANGQMQSLKAHPPLKTTDSSDAPKKAQNFNGFLGRSTTSDFKTPGSNGSDYSKMIKEGSSSSEDKIRRLRLKLLKKLKAKKNELATLEKLAKKQESGPTGAQANGAPHGGFNRKDHLRGFVQELQEHIDNADNESVCTMSSCTSLCSSPGDAEFFNELFSPSPADGQPNDSRYLEMLADGCGISADGHLHEGSGGVQHSASGSHSCPTVSKLNSSAVDGSLNLLSGSAVAVLGEDNDYFDFDDYF</sequence>
<name>A0ABN9LZI8_9NEOB</name>
<feature type="region of interest" description="Disordered" evidence="1">
    <location>
        <begin position="413"/>
        <end position="459"/>
    </location>
</feature>
<dbReference type="InterPro" id="IPR028889">
    <property type="entry name" value="USP"/>
</dbReference>
<dbReference type="InterPro" id="IPR029388">
    <property type="entry name" value="DUF4650"/>
</dbReference>
<evidence type="ECO:0000256" key="1">
    <source>
        <dbReference type="SAM" id="MobiDB-lite"/>
    </source>
</evidence>
<dbReference type="InterPro" id="IPR028890">
    <property type="entry name" value="Peptidase_C98"/>
</dbReference>
<feature type="region of interest" description="Disordered" evidence="1">
    <location>
        <begin position="214"/>
        <end position="253"/>
    </location>
</feature>
<evidence type="ECO:0000259" key="2">
    <source>
        <dbReference type="PROSITE" id="PS50235"/>
    </source>
</evidence>
<feature type="compositionally biased region" description="Polar residues" evidence="1">
    <location>
        <begin position="214"/>
        <end position="234"/>
    </location>
</feature>
<proteinExistence type="predicted"/>
<feature type="compositionally biased region" description="Polar residues" evidence="1">
    <location>
        <begin position="430"/>
        <end position="453"/>
    </location>
</feature>
<dbReference type="Pfam" id="PF15499">
    <property type="entry name" value="Peptidase_C98"/>
    <property type="match status" value="1"/>
</dbReference>
<keyword evidence="4" id="KW-1185">Reference proteome</keyword>
<comment type="caution">
    <text evidence="3">The sequence shown here is derived from an EMBL/GenBank/DDBJ whole genome shotgun (WGS) entry which is preliminary data.</text>
</comment>
<feature type="compositionally biased region" description="Polar residues" evidence="1">
    <location>
        <begin position="327"/>
        <end position="345"/>
    </location>
</feature>
<feature type="region of interest" description="Disordered" evidence="1">
    <location>
        <begin position="321"/>
        <end position="377"/>
    </location>
</feature>
<accession>A0ABN9LZI8</accession>
<feature type="region of interest" description="Disordered" evidence="1">
    <location>
        <begin position="494"/>
        <end position="517"/>
    </location>
</feature>
<feature type="region of interest" description="Disordered" evidence="1">
    <location>
        <begin position="279"/>
        <end position="307"/>
    </location>
</feature>
<dbReference type="EMBL" id="CAUEEQ010039576">
    <property type="protein sequence ID" value="CAJ0955008.1"/>
    <property type="molecule type" value="Genomic_DNA"/>
</dbReference>
<dbReference type="PROSITE" id="PS50235">
    <property type="entry name" value="USP_3"/>
    <property type="match status" value="1"/>
</dbReference>
<organism evidence="3 4">
    <name type="scientific">Ranitomeya imitator</name>
    <name type="common">mimic poison frog</name>
    <dbReference type="NCBI Taxonomy" id="111125"/>
    <lineage>
        <taxon>Eukaryota</taxon>
        <taxon>Metazoa</taxon>
        <taxon>Chordata</taxon>
        <taxon>Craniata</taxon>
        <taxon>Vertebrata</taxon>
        <taxon>Euteleostomi</taxon>
        <taxon>Amphibia</taxon>
        <taxon>Batrachia</taxon>
        <taxon>Anura</taxon>
        <taxon>Neobatrachia</taxon>
        <taxon>Hyloidea</taxon>
        <taxon>Dendrobatidae</taxon>
        <taxon>Dendrobatinae</taxon>
        <taxon>Ranitomeya</taxon>
    </lineage>
</organism>
<protein>
    <recommendedName>
        <fullName evidence="2">USP domain-containing protein</fullName>
    </recommendedName>
</protein>
<reference evidence="3" key="1">
    <citation type="submission" date="2023-07" db="EMBL/GenBank/DDBJ databases">
        <authorList>
            <person name="Stuckert A."/>
        </authorList>
    </citation>
    <scope>NUCLEOTIDE SEQUENCE</scope>
</reference>
<dbReference type="Proteomes" id="UP001176940">
    <property type="component" value="Unassembled WGS sequence"/>
</dbReference>
<feature type="compositionally biased region" description="Polar residues" evidence="1">
    <location>
        <begin position="288"/>
        <end position="307"/>
    </location>
</feature>
<gene>
    <name evidence="3" type="ORF">RIMI_LOCUS14974534</name>
</gene>
<evidence type="ECO:0000313" key="4">
    <source>
        <dbReference type="Proteomes" id="UP001176940"/>
    </source>
</evidence>
<feature type="domain" description="USP" evidence="2">
    <location>
        <begin position="1"/>
        <end position="194"/>
    </location>
</feature>
<dbReference type="PANTHER" id="PTHR15294:SF3">
    <property type="entry name" value="SUMO-SPECIFIC ISOPEPTIDASE USPL1"/>
    <property type="match status" value="1"/>
</dbReference>
<dbReference type="Pfam" id="PF15509">
    <property type="entry name" value="DUF4650"/>
    <property type="match status" value="1"/>
</dbReference>
<dbReference type="InterPro" id="IPR033505">
    <property type="entry name" value="USPL1"/>
</dbReference>
<evidence type="ECO:0000313" key="3">
    <source>
        <dbReference type="EMBL" id="CAJ0955008.1"/>
    </source>
</evidence>
<dbReference type="PANTHER" id="PTHR15294">
    <property type="entry name" value="RETINOVIN-RELATED"/>
    <property type="match status" value="1"/>
</dbReference>